<protein>
    <submittedName>
        <fullName evidence="1">Uncharacterized protein</fullName>
    </submittedName>
</protein>
<keyword evidence="2" id="KW-1185">Reference proteome</keyword>
<evidence type="ECO:0000313" key="1">
    <source>
        <dbReference type="EMBL" id="PLB47702.1"/>
    </source>
</evidence>
<organism evidence="1 2">
    <name type="scientific">Aspergillus steynii IBT 23096</name>
    <dbReference type="NCBI Taxonomy" id="1392250"/>
    <lineage>
        <taxon>Eukaryota</taxon>
        <taxon>Fungi</taxon>
        <taxon>Dikarya</taxon>
        <taxon>Ascomycota</taxon>
        <taxon>Pezizomycotina</taxon>
        <taxon>Eurotiomycetes</taxon>
        <taxon>Eurotiomycetidae</taxon>
        <taxon>Eurotiales</taxon>
        <taxon>Aspergillaceae</taxon>
        <taxon>Aspergillus</taxon>
        <taxon>Aspergillus subgen. Circumdati</taxon>
    </lineage>
</organism>
<comment type="caution">
    <text evidence="1">The sequence shown here is derived from an EMBL/GenBank/DDBJ whole genome shotgun (WGS) entry which is preliminary data.</text>
</comment>
<dbReference type="GeneID" id="36561043"/>
<evidence type="ECO:0000313" key="2">
    <source>
        <dbReference type="Proteomes" id="UP000234275"/>
    </source>
</evidence>
<accession>A0A2I2G4A2</accession>
<dbReference type="OrthoDB" id="3531694at2759"/>
<dbReference type="Proteomes" id="UP000234275">
    <property type="component" value="Unassembled WGS sequence"/>
</dbReference>
<reference evidence="1 2" key="1">
    <citation type="submission" date="2016-12" db="EMBL/GenBank/DDBJ databases">
        <title>The genomes of Aspergillus section Nigri reveals drivers in fungal speciation.</title>
        <authorList>
            <consortium name="DOE Joint Genome Institute"/>
            <person name="Vesth T.C."/>
            <person name="Nybo J."/>
            <person name="Theobald S."/>
            <person name="Brandl J."/>
            <person name="Frisvad J.C."/>
            <person name="Nielsen K.F."/>
            <person name="Lyhne E.K."/>
            <person name="Kogle M.E."/>
            <person name="Kuo A."/>
            <person name="Riley R."/>
            <person name="Clum A."/>
            <person name="Nolan M."/>
            <person name="Lipzen A."/>
            <person name="Salamov A."/>
            <person name="Henrissat B."/>
            <person name="Wiebenga A."/>
            <person name="De Vries R.P."/>
            <person name="Grigoriev I.V."/>
            <person name="Mortensen U.H."/>
            <person name="Andersen M.R."/>
            <person name="Baker S.E."/>
        </authorList>
    </citation>
    <scope>NUCLEOTIDE SEQUENCE [LARGE SCALE GENOMIC DNA]</scope>
    <source>
        <strain evidence="1 2">IBT 23096</strain>
    </source>
</reference>
<sequence length="95" mass="10982">MFQGTSRRLYQVIGNTKLSDLPPEWRAPVSDVLENEEKADPSFKNVEIRGSKPHPFRDDPDDKQDVISVRIKDGELKTFRRLHIHQDGSVNRVEV</sequence>
<dbReference type="EMBL" id="MSFO01000005">
    <property type="protein sequence ID" value="PLB47702.1"/>
    <property type="molecule type" value="Genomic_DNA"/>
</dbReference>
<gene>
    <name evidence="1" type="ORF">P170DRAFT_476382</name>
</gene>
<dbReference type="VEuPathDB" id="FungiDB:P170DRAFT_476382"/>
<dbReference type="AlphaFoldDB" id="A0A2I2G4A2"/>
<name>A0A2I2G4A2_9EURO</name>
<dbReference type="RefSeq" id="XP_024703004.1">
    <property type="nucleotide sequence ID" value="XM_024853345.1"/>
</dbReference>
<proteinExistence type="predicted"/>